<dbReference type="NCBIfam" id="TIGR01167">
    <property type="entry name" value="LPXTG_anchor"/>
    <property type="match status" value="1"/>
</dbReference>
<gene>
    <name evidence="9" type="ORF">FC50_GL001241</name>
</gene>
<proteinExistence type="predicted"/>
<feature type="compositionally biased region" description="Polar residues" evidence="5">
    <location>
        <begin position="2156"/>
        <end position="2166"/>
    </location>
</feature>
<keyword evidence="1" id="KW-0134">Cell wall</keyword>
<feature type="chain" id="PRO_5038331232" evidence="7">
    <location>
        <begin position="20"/>
        <end position="2209"/>
    </location>
</feature>
<dbReference type="PATRIC" id="fig|1423783.4.peg.1283"/>
<feature type="compositionally biased region" description="Low complexity" evidence="5">
    <location>
        <begin position="2125"/>
        <end position="2146"/>
    </location>
</feature>
<keyword evidence="6" id="KW-0472">Membrane</keyword>
<comment type="caution">
    <text evidence="9">The sequence shown here is derived from an EMBL/GenBank/DDBJ whole genome shotgun (WGS) entry which is preliminary data.</text>
</comment>
<reference evidence="9 10" key="1">
    <citation type="journal article" date="2015" name="Genome Announc.">
        <title>Expanding the biotechnology potential of lactobacilli through comparative genomics of 213 strains and associated genera.</title>
        <authorList>
            <person name="Sun Z."/>
            <person name="Harris H.M."/>
            <person name="McCann A."/>
            <person name="Guo C."/>
            <person name="Argimon S."/>
            <person name="Zhang W."/>
            <person name="Yang X."/>
            <person name="Jeffery I.B."/>
            <person name="Cooney J.C."/>
            <person name="Kagawa T.F."/>
            <person name="Liu W."/>
            <person name="Song Y."/>
            <person name="Salvetti E."/>
            <person name="Wrobel A."/>
            <person name="Rasinkangas P."/>
            <person name="Parkhill J."/>
            <person name="Rea M.C."/>
            <person name="O'Sullivan O."/>
            <person name="Ritari J."/>
            <person name="Douillard F.P."/>
            <person name="Paul Ross R."/>
            <person name="Yang R."/>
            <person name="Briner A.E."/>
            <person name="Felis G.E."/>
            <person name="de Vos W.M."/>
            <person name="Barrangou R."/>
            <person name="Klaenhammer T.R."/>
            <person name="Caufield P.W."/>
            <person name="Cui Y."/>
            <person name="Zhang H."/>
            <person name="O'Toole P.W."/>
        </authorList>
    </citation>
    <scope>NUCLEOTIDE SEQUENCE [LARGE SCALE GENOMIC DNA]</scope>
    <source>
        <strain evidence="9 10">DSM 15945</strain>
    </source>
</reference>
<feature type="compositionally biased region" description="Low complexity" evidence="5">
    <location>
        <begin position="57"/>
        <end position="140"/>
    </location>
</feature>
<protein>
    <submittedName>
        <fullName evidence="9">Adhesion exoprotein</fullName>
    </submittedName>
</protein>
<keyword evidence="3 7" id="KW-0732">Signal</keyword>
<dbReference type="STRING" id="1423783.FC50_GL001241"/>
<dbReference type="InterPro" id="IPR022263">
    <property type="entry name" value="KxYKxGKxW"/>
</dbReference>
<dbReference type="Proteomes" id="UP000051922">
    <property type="component" value="Unassembled WGS sequence"/>
</dbReference>
<keyword evidence="10" id="KW-1185">Reference proteome</keyword>
<keyword evidence="4" id="KW-0572">Peptidoglycan-anchor</keyword>
<evidence type="ECO:0000256" key="1">
    <source>
        <dbReference type="ARBA" id="ARBA00022512"/>
    </source>
</evidence>
<evidence type="ECO:0000256" key="7">
    <source>
        <dbReference type="SAM" id="SignalP"/>
    </source>
</evidence>
<accession>A0A0R1U3M6</accession>
<keyword evidence="2" id="KW-0964">Secreted</keyword>
<feature type="region of interest" description="Disordered" evidence="5">
    <location>
        <begin position="31"/>
        <end position="140"/>
    </location>
</feature>
<evidence type="ECO:0000256" key="2">
    <source>
        <dbReference type="ARBA" id="ARBA00022525"/>
    </source>
</evidence>
<dbReference type="PROSITE" id="PS50847">
    <property type="entry name" value="GRAM_POS_ANCHORING"/>
    <property type="match status" value="1"/>
</dbReference>
<dbReference type="Pfam" id="PF19258">
    <property type="entry name" value="KxYKxGKxW_sig"/>
    <property type="match status" value="1"/>
</dbReference>
<dbReference type="InterPro" id="IPR041495">
    <property type="entry name" value="Mub_B2"/>
</dbReference>
<dbReference type="Pfam" id="PF00746">
    <property type="entry name" value="Gram_pos_anchor"/>
    <property type="match status" value="1"/>
</dbReference>
<evidence type="ECO:0000256" key="4">
    <source>
        <dbReference type="ARBA" id="ARBA00023088"/>
    </source>
</evidence>
<evidence type="ECO:0000256" key="3">
    <source>
        <dbReference type="ARBA" id="ARBA00022729"/>
    </source>
</evidence>
<evidence type="ECO:0000313" key="10">
    <source>
        <dbReference type="Proteomes" id="UP000051922"/>
    </source>
</evidence>
<feature type="domain" description="Gram-positive cocci surface proteins LPxTG" evidence="8">
    <location>
        <begin position="2174"/>
        <end position="2209"/>
    </location>
</feature>
<evidence type="ECO:0000313" key="9">
    <source>
        <dbReference type="EMBL" id="KRL85848.1"/>
    </source>
</evidence>
<organism evidence="9 10">
    <name type="scientific">Lacticaseibacillus pantheris DSM 15945 = JCM 12539 = NBRC 106106</name>
    <dbReference type="NCBI Taxonomy" id="1423783"/>
    <lineage>
        <taxon>Bacteria</taxon>
        <taxon>Bacillati</taxon>
        <taxon>Bacillota</taxon>
        <taxon>Bacilli</taxon>
        <taxon>Lactobacillales</taxon>
        <taxon>Lactobacillaceae</taxon>
        <taxon>Lacticaseibacillus</taxon>
    </lineage>
</organism>
<keyword evidence="6" id="KW-1133">Transmembrane helix</keyword>
<feature type="transmembrane region" description="Helical" evidence="6">
    <location>
        <begin position="2183"/>
        <end position="2201"/>
    </location>
</feature>
<feature type="compositionally biased region" description="Polar residues" evidence="5">
    <location>
        <begin position="31"/>
        <end position="56"/>
    </location>
</feature>
<dbReference type="InterPro" id="IPR019931">
    <property type="entry name" value="LPXTG_anchor"/>
</dbReference>
<dbReference type="Gene3D" id="3.10.20.320">
    <property type="entry name" value="Putative peptidoglycan bound protein (lpxtg motif)"/>
    <property type="match status" value="5"/>
</dbReference>
<evidence type="ECO:0000259" key="8">
    <source>
        <dbReference type="PROSITE" id="PS50847"/>
    </source>
</evidence>
<dbReference type="Pfam" id="PF17966">
    <property type="entry name" value="Muc_B2"/>
    <property type="match status" value="2"/>
</dbReference>
<feature type="region of interest" description="Disordered" evidence="5">
    <location>
        <begin position="2103"/>
        <end position="2177"/>
    </location>
</feature>
<dbReference type="Gene3D" id="2.60.40.4300">
    <property type="match status" value="2"/>
</dbReference>
<sequence>MYKQGKIWAFALISTLAIGAGTLALGHDTVSADTSSTPVTATTNARTATSGNTAQLSAASTSSATSESSSVAPSSASSDATSTSSNTAASSSATSTSSTPVSAASTTSSAASSNAVSATPTSVTSSVASSATTSAATSGVATQTLVEPTSAALSGAKSHAAAQYSTTGQPQQVNAVAAAPADTSNAVLKTSTATVGYGSNQKELSLTLVITNPQAGDVYTVTIPADTYILQFDSVGGLTADQGTTTTSNNADGTKTITDTFTTSQSGVVTQIIKYILKTNYSAQDKPMTTIGSVTKTVTYTVNGVAQTPVTFTQTIQPYASMTGMSLTYPTGSATTALQSGTEYVFSYNVGEANGILDNDYQSARVNSAVNYGTTLTIAVPAGFALNAGDTAKLNAFTDATTITQPGGAGTDIIITVPKGSGSQGWEVAAAYRLAGSFTQAATDKDTTYTATNAGAMSQKVDDAGTVYTATSPTPWSVVIAGSDSAVKTAGVVTATGNSSTTQDKLVLDNDTTNDPSYLTQFTFANNTVADQKNVQFDLDIPDGVVATGIVVPKGEVSDKNYLPGDLTFTYTLTLADGTTETGTAAGGDTITSTNGAAIRHAALVVNELAAGAALNLTGALTTKVGNVITTNNTFSVLGTLNATLDDGTAVKNGDVLIFGISMTFDGQSAPSATAKMTETVTEPYAAVYGYVLQNNQAPGATNAGTMAIMTTGNFAHTTDSIYEPIFYYVIPTATTFVSATNVDPSATVSEFTADDGRTVVKIDYTGTGLSVKTTTGQVQLNLANKADALPGTYSFAMYIYSPTTALDNATKVTDTSYTEGNADAVSFYHGQGISAWTINTAGIFTDFTFAKGTQDTDAVTAGNSNAYATTDSHFYVSLVNTANDGQDHDGTVIVNLPTEGDSEGSGFTFALSGPVTVPVNYTIADGTGAVLNATVLYSTSRANVVNNQAKVDTSSYMTADQLATAGIAWSDVRSVLISIANIASVTSTGRIDLTGMPVDGADHTDTTGYLQTALSIDGGAYSVTGKAQGSSNLTLRGYSTVSARYHYVDVNGNDQYIDIPDLTQTLENGVDQLATLPTSYDELSTVDQNLIPEGYELSGTYKVFAADGKTAGKAASGVVASRDFDGDIIQYELQGKYVVTFNVVNDTTGETTVAKTVRGASGQQATFNVDVPNGYMLSPNQEAGVTVTKGAVNYTLTAVDQQVVNVHIVKVNNLTDDLQYGLSEVTDTGTVLNSSTGTATARVTYVLLGKDDNDTATTIAANIGAMGALAQLVTDGYTLVGIKATINGQTVTADIGTDTYNTLVQRLNLNAMAAGAFFDAPTYYNRYFDTTFSLSADPNVQIQLVVSADPQTVNVIYKDADNNNQQVGATVPVTGTTGATYNWTASVPTGYKLATGQAATGSYAYTTAADQQIVIYLAHEHAQTTETRAYTVTYTGAPKDKLPATSTQLVTWNEDIDAVTGAKNWTPQSTPAVVAVTPIAGYTASDTAVAFVVTALNNEDPVDESKVVTYTPNAQTTNIQYVDDDNNGAQVGALLPINGTTDSSFTWTTDVPAGYQLATGQVDGGRYTFAAADNAPIVVHLTHAHTTATSAVDYTAHYQGVANGGTPADKAKQITWTADTDNVTHVTTWTSGQQSITVDSPAVAGYTADRTAVTFTVPATTTTAPTAQTQTVTYTADKQTTILKYVDDDNGGAQVDASVPFTGTTGSSFRWSTDLPQHYQLATGQADSGTYTFAATENAPIVVHLTHTHMVTTKDVDYTVHYQGVTDGANPTDGQQQITWTGDTDDVTGKTTWTSGQQSVAVASPTVAGYTPDQASVTFTVPATSVTAPTAKTATVTYTANGQSTTLSYVDDITGATVGMPTTLTGATNSTTGWTAVVPTGYVLADGQAAVGSYTFAATGNTPIVVHLTHGESHGTATTSRTITYVVAGNATQAPAAVTQTVQWRTTTDLVTGATVATPQGNFAGVTTPYLPATTRDGAQTSWQPDVANVAGMQLTAQTGMPTNPADVTVTYRPYAQVDTNDPHVWTKHQVGPAVYAEQYVVNFVTTTGKVVGTTQLVGNAGNQFGVTAPTGYHFVDKAAGTVTLPASNTAAINILVAADSVDNDGTKTPGGDDDNTTHHLPSTGDNTTTTGAGTQGKGTATDATRTVPTAAWTLPTTGSTNHSLPATGGRSLPQTGDQQNAWAILGVGLLTATLGLFGIKRRRDTER</sequence>
<feature type="signal peptide" evidence="7">
    <location>
        <begin position="1"/>
        <end position="19"/>
    </location>
</feature>
<name>A0A0R1U3M6_9LACO</name>
<evidence type="ECO:0000256" key="6">
    <source>
        <dbReference type="SAM" id="Phobius"/>
    </source>
</evidence>
<dbReference type="EMBL" id="AZFJ01000049">
    <property type="protein sequence ID" value="KRL85848.1"/>
    <property type="molecule type" value="Genomic_DNA"/>
</dbReference>
<keyword evidence="6" id="KW-0812">Transmembrane</keyword>
<evidence type="ECO:0000256" key="5">
    <source>
        <dbReference type="SAM" id="MobiDB-lite"/>
    </source>
</evidence>